<proteinExistence type="predicted"/>
<organism evidence="2 3">
    <name type="scientific">Actinocorallia libanotica</name>
    <dbReference type="NCBI Taxonomy" id="46162"/>
    <lineage>
        <taxon>Bacteria</taxon>
        <taxon>Bacillati</taxon>
        <taxon>Actinomycetota</taxon>
        <taxon>Actinomycetes</taxon>
        <taxon>Streptosporangiales</taxon>
        <taxon>Thermomonosporaceae</taxon>
        <taxon>Actinocorallia</taxon>
    </lineage>
</organism>
<dbReference type="InterPro" id="IPR036527">
    <property type="entry name" value="SCP2_sterol-bd_dom_sf"/>
</dbReference>
<sequence>MATVEECEAALADLVSRLDEVDPDKWAQHAVDRTISCHISDLGVSYASRLSRTGVAPFAPTGDPRSAQVRLTIAARDLVDLASDRLSPTKAWATGRLRIEASVLDLLRLRKVL</sequence>
<reference evidence="2 3" key="1">
    <citation type="journal article" date="2019" name="Int. J. Syst. Evol. Microbiol.">
        <title>The Global Catalogue of Microorganisms (GCM) 10K type strain sequencing project: providing services to taxonomists for standard genome sequencing and annotation.</title>
        <authorList>
            <consortium name="The Broad Institute Genomics Platform"/>
            <consortium name="The Broad Institute Genome Sequencing Center for Infectious Disease"/>
            <person name="Wu L."/>
            <person name="Ma J."/>
        </authorList>
    </citation>
    <scope>NUCLEOTIDE SEQUENCE [LARGE SCALE GENOMIC DNA]</scope>
    <source>
        <strain evidence="2 3">JCM 10696</strain>
    </source>
</reference>
<evidence type="ECO:0000313" key="3">
    <source>
        <dbReference type="Proteomes" id="UP001500665"/>
    </source>
</evidence>
<feature type="domain" description="SCP2" evidence="1">
    <location>
        <begin position="31"/>
        <end position="103"/>
    </location>
</feature>
<name>A0ABN1PYI1_9ACTN</name>
<comment type="caution">
    <text evidence="2">The sequence shown here is derived from an EMBL/GenBank/DDBJ whole genome shotgun (WGS) entry which is preliminary data.</text>
</comment>
<protein>
    <recommendedName>
        <fullName evidence="1">SCP2 domain-containing protein</fullName>
    </recommendedName>
</protein>
<dbReference type="Proteomes" id="UP001500665">
    <property type="component" value="Unassembled WGS sequence"/>
</dbReference>
<dbReference type="RefSeq" id="WP_344235263.1">
    <property type="nucleotide sequence ID" value="NZ_BAAAHH010000001.1"/>
</dbReference>
<dbReference type="SUPFAM" id="SSF55718">
    <property type="entry name" value="SCP-like"/>
    <property type="match status" value="1"/>
</dbReference>
<keyword evidence="3" id="KW-1185">Reference proteome</keyword>
<evidence type="ECO:0000313" key="2">
    <source>
        <dbReference type="EMBL" id="GAA0935215.1"/>
    </source>
</evidence>
<evidence type="ECO:0000259" key="1">
    <source>
        <dbReference type="Pfam" id="PF02036"/>
    </source>
</evidence>
<dbReference type="InterPro" id="IPR003033">
    <property type="entry name" value="SCP2_sterol-bd_dom"/>
</dbReference>
<accession>A0ABN1PYI1</accession>
<dbReference type="Gene3D" id="3.30.1050.10">
    <property type="entry name" value="SCP2 sterol-binding domain"/>
    <property type="match status" value="1"/>
</dbReference>
<gene>
    <name evidence="2" type="ORF">GCM10009550_00130</name>
</gene>
<dbReference type="Pfam" id="PF02036">
    <property type="entry name" value="SCP2"/>
    <property type="match status" value="1"/>
</dbReference>
<dbReference type="EMBL" id="BAAAHH010000001">
    <property type="protein sequence ID" value="GAA0935215.1"/>
    <property type="molecule type" value="Genomic_DNA"/>
</dbReference>